<dbReference type="EMBL" id="CP011801">
    <property type="protein sequence ID" value="ALA61101.1"/>
    <property type="molecule type" value="Genomic_DNA"/>
</dbReference>
<keyword evidence="2" id="KW-1133">Transmembrane helix</keyword>
<dbReference type="OrthoDB" id="8420303at2"/>
<evidence type="ECO:0000313" key="4">
    <source>
        <dbReference type="Proteomes" id="UP000069205"/>
    </source>
</evidence>
<dbReference type="InterPro" id="IPR033456">
    <property type="entry name" value="DUF5132"/>
</dbReference>
<proteinExistence type="predicted"/>
<organism evidence="3 4">
    <name type="scientific">Nitrospira moscoviensis</name>
    <dbReference type="NCBI Taxonomy" id="42253"/>
    <lineage>
        <taxon>Bacteria</taxon>
        <taxon>Pseudomonadati</taxon>
        <taxon>Nitrospirota</taxon>
        <taxon>Nitrospiria</taxon>
        <taxon>Nitrospirales</taxon>
        <taxon>Nitrospiraceae</taxon>
        <taxon>Nitrospira</taxon>
    </lineage>
</organism>
<keyword evidence="2" id="KW-0812">Transmembrane</keyword>
<keyword evidence="4" id="KW-1185">Reference proteome</keyword>
<dbReference type="KEGG" id="nmv:NITMOv2_4732"/>
<name>A0A0K2GJI5_NITMO</name>
<evidence type="ECO:0000256" key="2">
    <source>
        <dbReference type="SAM" id="Phobius"/>
    </source>
</evidence>
<dbReference type="Pfam" id="PF17195">
    <property type="entry name" value="DUF5132"/>
    <property type="match status" value="1"/>
</dbReference>
<dbReference type="AlphaFoldDB" id="A0A0K2GJI5"/>
<keyword evidence="2" id="KW-0472">Membrane</keyword>
<dbReference type="RefSeq" id="WP_053381812.1">
    <property type="nucleotide sequence ID" value="NZ_CP011801.1"/>
</dbReference>
<dbReference type="PATRIC" id="fig|42253.5.peg.4664"/>
<evidence type="ECO:0000313" key="3">
    <source>
        <dbReference type="EMBL" id="ALA61101.1"/>
    </source>
</evidence>
<evidence type="ECO:0000256" key="1">
    <source>
        <dbReference type="SAM" id="MobiDB-lite"/>
    </source>
</evidence>
<dbReference type="STRING" id="42253.NITMOv2_4732"/>
<gene>
    <name evidence="3" type="ORF">NITMOv2_4732</name>
</gene>
<sequence>MALFEDITKGPISTVLIGIGVAMVAPTVIPAMASGLRPLAKALVRGGLTLYDAAREGVAEAGEQLNDLVAETRAEMANGAKAETNSAEEEYVAATGRTRRRRARS</sequence>
<dbReference type="Proteomes" id="UP000069205">
    <property type="component" value="Chromosome"/>
</dbReference>
<accession>A0A0K2GJI5</accession>
<feature type="transmembrane region" description="Helical" evidence="2">
    <location>
        <begin position="12"/>
        <end position="33"/>
    </location>
</feature>
<reference evidence="3 4" key="1">
    <citation type="journal article" date="2015" name="Proc. Natl. Acad. Sci. U.S.A.">
        <title>Expanded metabolic versatility of ubiquitous nitrite-oxidizing bacteria from the genus Nitrospira.</title>
        <authorList>
            <person name="Koch H."/>
            <person name="Lucker S."/>
            <person name="Albertsen M."/>
            <person name="Kitzinger K."/>
            <person name="Herbold C."/>
            <person name="Spieck E."/>
            <person name="Nielsen P.H."/>
            <person name="Wagner M."/>
            <person name="Daims H."/>
        </authorList>
    </citation>
    <scope>NUCLEOTIDE SEQUENCE [LARGE SCALE GENOMIC DNA]</scope>
    <source>
        <strain evidence="3 4">NSP M-1</strain>
    </source>
</reference>
<evidence type="ECO:0008006" key="5">
    <source>
        <dbReference type="Google" id="ProtNLM"/>
    </source>
</evidence>
<feature type="region of interest" description="Disordered" evidence="1">
    <location>
        <begin position="78"/>
        <end position="105"/>
    </location>
</feature>
<protein>
    <recommendedName>
        <fullName evidence="5">DUF5132 domain-containing protein</fullName>
    </recommendedName>
</protein>